<evidence type="ECO:0000256" key="4">
    <source>
        <dbReference type="ARBA" id="ARBA00022737"/>
    </source>
</evidence>
<keyword evidence="7" id="KW-1053">Target membrane</keyword>
<proteinExistence type="predicted"/>
<dbReference type="GO" id="GO:0044231">
    <property type="term" value="C:host cell presynaptic membrane"/>
    <property type="evidence" value="ECO:0007669"/>
    <property type="project" value="UniProtKB-KW"/>
</dbReference>
<comment type="subcellular location">
    <subcellularLocation>
        <location evidence="1">Target cell membrane</location>
    </subcellularLocation>
</comment>
<dbReference type="PANTHER" id="PTHR24173">
    <property type="entry name" value="ANKYRIN REPEAT CONTAINING"/>
    <property type="match status" value="1"/>
</dbReference>
<feature type="region of interest" description="Disordered" evidence="9">
    <location>
        <begin position="1"/>
        <end position="52"/>
    </location>
</feature>
<evidence type="ECO:0000256" key="5">
    <source>
        <dbReference type="ARBA" id="ARBA00023028"/>
    </source>
</evidence>
<feature type="transmembrane region" description="Helical" evidence="10">
    <location>
        <begin position="440"/>
        <end position="457"/>
    </location>
</feature>
<dbReference type="Proteomes" id="UP000515146">
    <property type="component" value="Unplaced"/>
</dbReference>
<sequence length="465" mass="53356">MKQQQQQQQSNNDDYDQEDEEEIGEIEVALEENFIEEEDENVEMEDDDDDDEQKITPEMLSEQNNQQLQRLSLFRPTMFENQRSISPSSLILEQIYQTILDRKIDQLQILLENMPNFFIDSILRSGWTALMYSAYFAFPEFVQFCLKRGADPNYYNDKMTPLLAVCLSRNTNETQILHCMQLLLDNGARLEINDHYGHSSSSSSLLLLHNAARLGLNRLIKYLCHNGIDINRIDNHGFTALHYAVIENQKQVIETLLKQKLIKTDIQNNDGMTACQLAKSMNNYEIADILHQANNNKDISKAIPNSQLQRKKFAENFIENIIADAATVVAATATAAIQRNDSISYRTMLVDDNSYNNIGPEIKIDSCPTLLSSQSIDDNENENNNNDNEIVPEFALNTQITDLSKKYSIDLSSSLHPSSAANIHQYAINNNNNDRVNGQWQILFGHLLLTFFVYVLYKTIRQIFF</sequence>
<feature type="repeat" description="ANK" evidence="8">
    <location>
        <begin position="203"/>
        <end position="235"/>
    </location>
</feature>
<dbReference type="InParanoid" id="A0A6P6XQN4"/>
<evidence type="ECO:0000256" key="10">
    <source>
        <dbReference type="SAM" id="Phobius"/>
    </source>
</evidence>
<gene>
    <name evidence="12" type="primary">LOC113789728</name>
</gene>
<feature type="compositionally biased region" description="Acidic residues" evidence="9">
    <location>
        <begin position="13"/>
        <end position="52"/>
    </location>
</feature>
<dbReference type="InterPro" id="IPR036770">
    <property type="entry name" value="Ankyrin_rpt-contain_sf"/>
</dbReference>
<dbReference type="KEGG" id="dpte:113789728"/>
<dbReference type="GO" id="GO:0044218">
    <property type="term" value="C:other organism cell membrane"/>
    <property type="evidence" value="ECO:0007669"/>
    <property type="project" value="UniProtKB-KW"/>
</dbReference>
<keyword evidence="3" id="KW-1052">Target cell membrane</keyword>
<evidence type="ECO:0000256" key="9">
    <source>
        <dbReference type="SAM" id="MobiDB-lite"/>
    </source>
</evidence>
<reference evidence="12" key="1">
    <citation type="submission" date="2025-08" db="UniProtKB">
        <authorList>
            <consortium name="RefSeq"/>
        </authorList>
    </citation>
    <scope>IDENTIFICATION</scope>
    <source>
        <strain evidence="12">Airmid</strain>
    </source>
</reference>
<dbReference type="RefSeq" id="XP_027195103.1">
    <property type="nucleotide sequence ID" value="XM_027339302.1"/>
</dbReference>
<keyword evidence="6 8" id="KW-0040">ANK repeat</keyword>
<keyword evidence="2" id="KW-0268">Exocytosis</keyword>
<evidence type="ECO:0000256" key="1">
    <source>
        <dbReference type="ARBA" id="ARBA00004175"/>
    </source>
</evidence>
<keyword evidence="5" id="KW-0528">Neurotoxin</keyword>
<dbReference type="GO" id="GO:0006887">
    <property type="term" value="P:exocytosis"/>
    <property type="evidence" value="ECO:0007669"/>
    <property type="project" value="UniProtKB-KW"/>
</dbReference>
<evidence type="ECO:0000313" key="11">
    <source>
        <dbReference type="Proteomes" id="UP000515146"/>
    </source>
</evidence>
<dbReference type="AlphaFoldDB" id="A0A6P6XQN4"/>
<feature type="repeat" description="ANK" evidence="8">
    <location>
        <begin position="236"/>
        <end position="258"/>
    </location>
</feature>
<dbReference type="SMART" id="SM00248">
    <property type="entry name" value="ANK"/>
    <property type="match status" value="5"/>
</dbReference>
<keyword evidence="11" id="KW-1185">Reference proteome</keyword>
<keyword evidence="10" id="KW-0472">Membrane</keyword>
<dbReference type="PROSITE" id="PS50088">
    <property type="entry name" value="ANK_REPEAT"/>
    <property type="match status" value="3"/>
</dbReference>
<name>A0A6P6XQN4_DERPT</name>
<dbReference type="SUPFAM" id="SSF48403">
    <property type="entry name" value="Ankyrin repeat"/>
    <property type="match status" value="1"/>
</dbReference>
<keyword evidence="5" id="KW-0638">Presynaptic neurotoxin</keyword>
<evidence type="ECO:0000256" key="7">
    <source>
        <dbReference type="ARBA" id="ARBA00023298"/>
    </source>
</evidence>
<keyword evidence="5" id="KW-0800">Toxin</keyword>
<keyword evidence="4" id="KW-0677">Repeat</keyword>
<keyword evidence="10" id="KW-0812">Transmembrane</keyword>
<evidence type="ECO:0000313" key="12">
    <source>
        <dbReference type="RefSeq" id="XP_027195103.1"/>
    </source>
</evidence>
<evidence type="ECO:0000256" key="2">
    <source>
        <dbReference type="ARBA" id="ARBA00022483"/>
    </source>
</evidence>
<evidence type="ECO:0000256" key="3">
    <source>
        <dbReference type="ARBA" id="ARBA00022537"/>
    </source>
</evidence>
<dbReference type="PROSITE" id="PS50297">
    <property type="entry name" value="ANK_REP_REGION"/>
    <property type="match status" value="1"/>
</dbReference>
<dbReference type="Pfam" id="PF12796">
    <property type="entry name" value="Ank_2"/>
    <property type="match status" value="2"/>
</dbReference>
<feature type="compositionally biased region" description="Low complexity" evidence="9">
    <location>
        <begin position="1"/>
        <end position="12"/>
    </location>
</feature>
<dbReference type="Gene3D" id="1.25.40.20">
    <property type="entry name" value="Ankyrin repeat-containing domain"/>
    <property type="match status" value="1"/>
</dbReference>
<evidence type="ECO:0000256" key="6">
    <source>
        <dbReference type="ARBA" id="ARBA00023043"/>
    </source>
</evidence>
<protein>
    <submittedName>
        <fullName evidence="12">Uncharacterized protein LOC113789728</fullName>
    </submittedName>
</protein>
<dbReference type="InterPro" id="IPR002110">
    <property type="entry name" value="Ankyrin_rpt"/>
</dbReference>
<dbReference type="OrthoDB" id="448455at2759"/>
<dbReference type="PANTHER" id="PTHR24173:SF74">
    <property type="entry name" value="ANKYRIN REPEAT DOMAIN-CONTAINING PROTEIN 16"/>
    <property type="match status" value="1"/>
</dbReference>
<evidence type="ECO:0000256" key="8">
    <source>
        <dbReference type="PROSITE-ProRule" id="PRU00023"/>
    </source>
</evidence>
<feature type="repeat" description="ANK" evidence="8">
    <location>
        <begin position="125"/>
        <end position="157"/>
    </location>
</feature>
<keyword evidence="10" id="KW-1133">Transmembrane helix</keyword>
<accession>A0A6P6XQN4</accession>
<organism evidence="11 12">
    <name type="scientific">Dermatophagoides pteronyssinus</name>
    <name type="common">European house dust mite</name>
    <dbReference type="NCBI Taxonomy" id="6956"/>
    <lineage>
        <taxon>Eukaryota</taxon>
        <taxon>Metazoa</taxon>
        <taxon>Ecdysozoa</taxon>
        <taxon>Arthropoda</taxon>
        <taxon>Chelicerata</taxon>
        <taxon>Arachnida</taxon>
        <taxon>Acari</taxon>
        <taxon>Acariformes</taxon>
        <taxon>Sarcoptiformes</taxon>
        <taxon>Astigmata</taxon>
        <taxon>Psoroptidia</taxon>
        <taxon>Analgoidea</taxon>
        <taxon>Pyroglyphidae</taxon>
        <taxon>Dermatophagoidinae</taxon>
        <taxon>Dermatophagoides</taxon>
    </lineage>
</organism>